<keyword evidence="3 8" id="KW-0472">Membrane</keyword>
<dbReference type="Proteomes" id="UP000563050">
    <property type="component" value="Unassembled WGS sequence"/>
</dbReference>
<dbReference type="SUPFAM" id="SSF103088">
    <property type="entry name" value="OmpA-like"/>
    <property type="match status" value="1"/>
</dbReference>
<dbReference type="PROSITE" id="PS51257">
    <property type="entry name" value="PROKAR_LIPOPROTEIN"/>
    <property type="match status" value="1"/>
</dbReference>
<comment type="function">
    <text evidence="8">Part of the Tol-Pal system, which plays a role in outer membrane invagination during cell division and is important for maintaining outer membrane integrity.</text>
</comment>
<dbReference type="PROSITE" id="PS01068">
    <property type="entry name" value="OMPA_1"/>
    <property type="match status" value="1"/>
</dbReference>
<sequence length="181" mass="19301">MQLKPLARTLVIALSLAFVAGCSSTGGGQDGDLSRGAGTGTGTDRGGVSTGGTDGRGVSGQRAGQMAAAEDRIPETRTIYFEYDSDTIRSEFEPMLTAHVRFLRANPGASVVLQGHTDERGTREYNLALGERRAGAVERYLNVQGVSPSQVEVVSYGEERPAARGQNEQAYAQNRRVVFAY</sequence>
<keyword evidence="2 8" id="KW-0732">Signal</keyword>
<dbReference type="CDD" id="cd07185">
    <property type="entry name" value="OmpA_C-like"/>
    <property type="match status" value="1"/>
</dbReference>
<dbReference type="NCBIfam" id="TIGR02802">
    <property type="entry name" value="Pal_lipo"/>
    <property type="match status" value="1"/>
</dbReference>
<evidence type="ECO:0000256" key="8">
    <source>
        <dbReference type="HAMAP-Rule" id="MF_02204"/>
    </source>
</evidence>
<organism evidence="12 13">
    <name type="scientific">Halomonas fontilapidosi</name>
    <dbReference type="NCBI Taxonomy" id="616675"/>
    <lineage>
        <taxon>Bacteria</taxon>
        <taxon>Pseudomonadati</taxon>
        <taxon>Pseudomonadota</taxon>
        <taxon>Gammaproteobacteria</taxon>
        <taxon>Oceanospirillales</taxon>
        <taxon>Halomonadaceae</taxon>
        <taxon>Halomonas</taxon>
    </lineage>
</organism>
<reference evidence="12 13" key="1">
    <citation type="submission" date="2020-08" db="EMBL/GenBank/DDBJ databases">
        <title>Genomic Encyclopedia of Type Strains, Phase III (KMG-III): the genomes of soil and plant-associated and newly described type strains.</title>
        <authorList>
            <person name="Whitman W."/>
        </authorList>
    </citation>
    <scope>NUCLEOTIDE SEQUENCE [LARGE SCALE GENOMIC DNA]</scope>
    <source>
        <strain evidence="12 13">CECT 7341</strain>
    </source>
</reference>
<dbReference type="HAMAP" id="MF_02204">
    <property type="entry name" value="Pal"/>
    <property type="match status" value="1"/>
</dbReference>
<keyword evidence="6 8" id="KW-0449">Lipoprotein</keyword>
<keyword evidence="4 8" id="KW-0564">Palmitate</keyword>
<gene>
    <name evidence="8" type="primary">pal</name>
    <name evidence="12" type="ORF">FHR95_000152</name>
</gene>
<evidence type="ECO:0000256" key="3">
    <source>
        <dbReference type="ARBA" id="ARBA00023136"/>
    </source>
</evidence>
<accession>A0A7W5GWV1</accession>
<evidence type="ECO:0000256" key="6">
    <source>
        <dbReference type="ARBA" id="ARBA00023288"/>
    </source>
</evidence>
<feature type="region of interest" description="Disordered" evidence="9">
    <location>
        <begin position="26"/>
        <end position="69"/>
    </location>
</feature>
<evidence type="ECO:0000256" key="1">
    <source>
        <dbReference type="ARBA" id="ARBA00022618"/>
    </source>
</evidence>
<comment type="subcellular location">
    <subcellularLocation>
        <location evidence="8">Cell outer membrane</location>
        <topology evidence="8">Lipid-anchor</topology>
    </subcellularLocation>
</comment>
<protein>
    <recommendedName>
        <fullName evidence="8">Peptidoglycan-associated lipoprotein</fullName>
        <shortName evidence="8">PAL</shortName>
    </recommendedName>
</protein>
<dbReference type="PANTHER" id="PTHR30329:SF21">
    <property type="entry name" value="LIPOPROTEIN YIAD-RELATED"/>
    <property type="match status" value="1"/>
</dbReference>
<evidence type="ECO:0000256" key="10">
    <source>
        <dbReference type="SAM" id="SignalP"/>
    </source>
</evidence>
<dbReference type="InterPro" id="IPR036737">
    <property type="entry name" value="OmpA-like_sf"/>
</dbReference>
<dbReference type="PROSITE" id="PS51123">
    <property type="entry name" value="OMPA_2"/>
    <property type="match status" value="1"/>
</dbReference>
<dbReference type="InterPro" id="IPR039001">
    <property type="entry name" value="Pal"/>
</dbReference>
<dbReference type="Pfam" id="PF00691">
    <property type="entry name" value="OmpA"/>
    <property type="match status" value="1"/>
</dbReference>
<dbReference type="RefSeq" id="WP_183313001.1">
    <property type="nucleotide sequence ID" value="NZ_JACHXQ010000001.1"/>
</dbReference>
<dbReference type="EMBL" id="JACHXQ010000001">
    <property type="protein sequence ID" value="MBB3182628.1"/>
    <property type="molecule type" value="Genomic_DNA"/>
</dbReference>
<dbReference type="InterPro" id="IPR006665">
    <property type="entry name" value="OmpA-like"/>
</dbReference>
<keyword evidence="5 8" id="KW-0998">Cell outer membrane</keyword>
<feature type="signal peptide" evidence="10">
    <location>
        <begin position="1"/>
        <end position="20"/>
    </location>
</feature>
<evidence type="ECO:0000313" key="13">
    <source>
        <dbReference type="Proteomes" id="UP000563050"/>
    </source>
</evidence>
<dbReference type="InterPro" id="IPR006690">
    <property type="entry name" value="OMPA-like_CS"/>
</dbReference>
<dbReference type="PRINTS" id="PR01021">
    <property type="entry name" value="OMPADOMAIN"/>
</dbReference>
<evidence type="ECO:0000256" key="2">
    <source>
        <dbReference type="ARBA" id="ARBA00022729"/>
    </source>
</evidence>
<feature type="chain" id="PRO_5031261726" description="Peptidoglycan-associated lipoprotein" evidence="10">
    <location>
        <begin position="21"/>
        <end position="181"/>
    </location>
</feature>
<keyword evidence="7 8" id="KW-0131">Cell cycle</keyword>
<comment type="similarity">
    <text evidence="8">Belongs to the Pal lipoprotein family.</text>
</comment>
<dbReference type="GO" id="GO:0009279">
    <property type="term" value="C:cell outer membrane"/>
    <property type="evidence" value="ECO:0007669"/>
    <property type="project" value="UniProtKB-SubCell"/>
</dbReference>
<evidence type="ECO:0000256" key="4">
    <source>
        <dbReference type="ARBA" id="ARBA00023139"/>
    </source>
</evidence>
<dbReference type="GO" id="GO:0051301">
    <property type="term" value="P:cell division"/>
    <property type="evidence" value="ECO:0007669"/>
    <property type="project" value="UniProtKB-UniRule"/>
</dbReference>
<dbReference type="InterPro" id="IPR050330">
    <property type="entry name" value="Bact_OuterMem_StrucFunc"/>
</dbReference>
<name>A0A7W5GWV1_9GAMM</name>
<evidence type="ECO:0000313" key="12">
    <source>
        <dbReference type="EMBL" id="MBB3182628.1"/>
    </source>
</evidence>
<evidence type="ECO:0000256" key="9">
    <source>
        <dbReference type="SAM" id="MobiDB-lite"/>
    </source>
</evidence>
<evidence type="ECO:0000259" key="11">
    <source>
        <dbReference type="PROSITE" id="PS51123"/>
    </source>
</evidence>
<keyword evidence="1 8" id="KW-0132">Cell division</keyword>
<dbReference type="InterPro" id="IPR006664">
    <property type="entry name" value="OMP_bac"/>
</dbReference>
<dbReference type="AlphaFoldDB" id="A0A7W5GWV1"/>
<keyword evidence="13" id="KW-1185">Reference proteome</keyword>
<comment type="subunit">
    <text evidence="8">The Tol-Pal system is composed of five core proteins: the inner membrane proteins TolA, TolQ and TolR, the periplasmic protein TolB and the outer membrane protein Pal. They form a network linking the inner and outer membranes and the peptidoglycan layer.</text>
</comment>
<evidence type="ECO:0000256" key="5">
    <source>
        <dbReference type="ARBA" id="ARBA00023237"/>
    </source>
</evidence>
<evidence type="ECO:0000256" key="7">
    <source>
        <dbReference type="ARBA" id="ARBA00023306"/>
    </source>
</evidence>
<dbReference type="InterPro" id="IPR014169">
    <property type="entry name" value="Pal_lipo_C"/>
</dbReference>
<proteinExistence type="inferred from homology"/>
<feature type="domain" description="OmpA-like" evidence="11">
    <location>
        <begin position="68"/>
        <end position="181"/>
    </location>
</feature>
<feature type="compositionally biased region" description="Gly residues" evidence="9">
    <location>
        <begin position="37"/>
        <end position="58"/>
    </location>
</feature>
<comment type="caution">
    <text evidence="12">The sequence shown here is derived from an EMBL/GenBank/DDBJ whole genome shotgun (WGS) entry which is preliminary data.</text>
</comment>
<dbReference type="PANTHER" id="PTHR30329">
    <property type="entry name" value="STATOR ELEMENT OF FLAGELLAR MOTOR COMPLEX"/>
    <property type="match status" value="1"/>
</dbReference>
<dbReference type="Gene3D" id="3.30.1330.60">
    <property type="entry name" value="OmpA-like domain"/>
    <property type="match status" value="1"/>
</dbReference>